<dbReference type="AlphaFoldDB" id="A0A183IM08"/>
<evidence type="ECO:0000313" key="3">
    <source>
        <dbReference type="Proteomes" id="UP000270296"/>
    </source>
</evidence>
<gene>
    <name evidence="2" type="ORF">SBAD_LOCUS4654</name>
</gene>
<keyword evidence="3" id="KW-1185">Reference proteome</keyword>
<evidence type="ECO:0000313" key="2">
    <source>
        <dbReference type="EMBL" id="VDP05083.1"/>
    </source>
</evidence>
<accession>A0A183IM08</accession>
<dbReference type="Proteomes" id="UP000270296">
    <property type="component" value="Unassembled WGS sequence"/>
</dbReference>
<sequence>MEREKERKEREQERAERVQKVNEEQWLLRKERAKRRISPSPSTQYRRR</sequence>
<evidence type="ECO:0000313" key="4">
    <source>
        <dbReference type="WBParaSite" id="SBAD_0000485001-mRNA-1"/>
    </source>
</evidence>
<evidence type="ECO:0000256" key="1">
    <source>
        <dbReference type="SAM" id="MobiDB-lite"/>
    </source>
</evidence>
<name>A0A183IM08_9BILA</name>
<protein>
    <submittedName>
        <fullName evidence="2 4">Uncharacterized protein</fullName>
    </submittedName>
</protein>
<dbReference type="EMBL" id="UZAM01008463">
    <property type="protein sequence ID" value="VDP05083.1"/>
    <property type="molecule type" value="Genomic_DNA"/>
</dbReference>
<proteinExistence type="predicted"/>
<feature type="compositionally biased region" description="Polar residues" evidence="1">
    <location>
        <begin position="39"/>
        <end position="48"/>
    </location>
</feature>
<reference evidence="4" key="1">
    <citation type="submission" date="2016-06" db="UniProtKB">
        <authorList>
            <consortium name="WormBaseParasite"/>
        </authorList>
    </citation>
    <scope>IDENTIFICATION</scope>
</reference>
<feature type="region of interest" description="Disordered" evidence="1">
    <location>
        <begin position="28"/>
        <end position="48"/>
    </location>
</feature>
<reference evidence="2 3" key="2">
    <citation type="submission" date="2018-11" db="EMBL/GenBank/DDBJ databases">
        <authorList>
            <consortium name="Pathogen Informatics"/>
        </authorList>
    </citation>
    <scope>NUCLEOTIDE SEQUENCE [LARGE SCALE GENOMIC DNA]</scope>
</reference>
<organism evidence="4">
    <name type="scientific">Soboliphyme baturini</name>
    <dbReference type="NCBI Taxonomy" id="241478"/>
    <lineage>
        <taxon>Eukaryota</taxon>
        <taxon>Metazoa</taxon>
        <taxon>Ecdysozoa</taxon>
        <taxon>Nematoda</taxon>
        <taxon>Enoplea</taxon>
        <taxon>Dorylaimia</taxon>
        <taxon>Dioctophymatida</taxon>
        <taxon>Dioctophymatoidea</taxon>
        <taxon>Soboliphymatidae</taxon>
        <taxon>Soboliphyme</taxon>
    </lineage>
</organism>
<dbReference type="WBParaSite" id="SBAD_0000485001-mRNA-1">
    <property type="protein sequence ID" value="SBAD_0000485001-mRNA-1"/>
    <property type="gene ID" value="SBAD_0000485001"/>
</dbReference>